<evidence type="ECO:0000313" key="2">
    <source>
        <dbReference type="EMBL" id="PIC48675.1"/>
    </source>
</evidence>
<name>A0A2G5VA63_9PELO</name>
<feature type="signal peptide" evidence="1">
    <location>
        <begin position="1"/>
        <end position="20"/>
    </location>
</feature>
<comment type="caution">
    <text evidence="2">The sequence shown here is derived from an EMBL/GenBank/DDBJ whole genome shotgun (WGS) entry which is preliminary data.</text>
</comment>
<evidence type="ECO:0000313" key="3">
    <source>
        <dbReference type="Proteomes" id="UP000230233"/>
    </source>
</evidence>
<dbReference type="EMBL" id="PDUG01000002">
    <property type="protein sequence ID" value="PIC48675.1"/>
    <property type="molecule type" value="Genomic_DNA"/>
</dbReference>
<proteinExistence type="predicted"/>
<reference evidence="3" key="1">
    <citation type="submission" date="2017-10" db="EMBL/GenBank/DDBJ databases">
        <title>Rapid genome shrinkage in a self-fertile nematode reveals novel sperm competition proteins.</title>
        <authorList>
            <person name="Yin D."/>
            <person name="Schwarz E.M."/>
            <person name="Thomas C.G."/>
            <person name="Felde R.L."/>
            <person name="Korf I.F."/>
            <person name="Cutter A.D."/>
            <person name="Schartner C.M."/>
            <person name="Ralston E.J."/>
            <person name="Meyer B.J."/>
            <person name="Haag E.S."/>
        </authorList>
    </citation>
    <scope>NUCLEOTIDE SEQUENCE [LARGE SCALE GENOMIC DNA]</scope>
    <source>
        <strain evidence="3">JU1422</strain>
    </source>
</reference>
<protein>
    <submittedName>
        <fullName evidence="2">Uncharacterized protein</fullName>
    </submittedName>
</protein>
<gene>
    <name evidence="2" type="primary">Cnig_chr_II.g7566</name>
    <name evidence="2" type="ORF">B9Z55_007566</name>
</gene>
<keyword evidence="1" id="KW-0732">Signal</keyword>
<feature type="chain" id="PRO_5013969457" evidence="1">
    <location>
        <begin position="21"/>
        <end position="166"/>
    </location>
</feature>
<accession>A0A2G5VA63</accession>
<dbReference type="AlphaFoldDB" id="A0A2G5VA63"/>
<keyword evidence="3" id="KW-1185">Reference proteome</keyword>
<dbReference type="Proteomes" id="UP000230233">
    <property type="component" value="Chromosome II"/>
</dbReference>
<evidence type="ECO:0000256" key="1">
    <source>
        <dbReference type="SAM" id="SignalP"/>
    </source>
</evidence>
<organism evidence="2 3">
    <name type="scientific">Caenorhabditis nigoni</name>
    <dbReference type="NCBI Taxonomy" id="1611254"/>
    <lineage>
        <taxon>Eukaryota</taxon>
        <taxon>Metazoa</taxon>
        <taxon>Ecdysozoa</taxon>
        <taxon>Nematoda</taxon>
        <taxon>Chromadorea</taxon>
        <taxon>Rhabditida</taxon>
        <taxon>Rhabditina</taxon>
        <taxon>Rhabditomorpha</taxon>
        <taxon>Rhabditoidea</taxon>
        <taxon>Rhabditidae</taxon>
        <taxon>Peloderinae</taxon>
        <taxon>Caenorhabditis</taxon>
    </lineage>
</organism>
<sequence>MMFAVKLVLVFFAFHSQVFAEDQLFESFETVLDENKIELYNGLGMYASVTKATIDSEEPLYAAFATFPETNQTKMYNALGFYASVSKKMFEYDAKLPGANFKNYVWMNPCYRDFYASNASLVVFWLKDRVVYCQAVKSSSVRVQPSFAAEYLMRVERLGKRCPTSP</sequence>
<dbReference type="OrthoDB" id="5857706at2759"/>